<dbReference type="PROSITE" id="PS51252">
    <property type="entry name" value="ANTISTASIN"/>
    <property type="match status" value="1"/>
</dbReference>
<keyword evidence="1" id="KW-0732">Signal</keyword>
<dbReference type="SUPFAM" id="SSF57262">
    <property type="entry name" value="Leech antihemostatic proteins"/>
    <property type="match status" value="1"/>
</dbReference>
<feature type="chain" id="PRO_5028200188" evidence="1">
    <location>
        <begin position="18"/>
        <end position="112"/>
    </location>
</feature>
<reference evidence="4" key="1">
    <citation type="submission" date="2025-08" db="UniProtKB">
        <authorList>
            <consortium name="RefSeq"/>
        </authorList>
    </citation>
    <scope>IDENTIFICATION</scope>
    <source>
        <tissue evidence="4">Gonad</tissue>
    </source>
</reference>
<name>A0A6P5A694_BRABE</name>
<dbReference type="Gene3D" id="2.10.22.10">
    <property type="entry name" value="Antistasin, domain 1"/>
    <property type="match status" value="1"/>
</dbReference>
<dbReference type="GO" id="GO:0004867">
    <property type="term" value="F:serine-type endopeptidase inhibitor activity"/>
    <property type="evidence" value="ECO:0007669"/>
    <property type="project" value="InterPro"/>
</dbReference>
<evidence type="ECO:0000313" key="3">
    <source>
        <dbReference type="Proteomes" id="UP000515135"/>
    </source>
</evidence>
<dbReference type="KEGG" id="bbel:109485784"/>
<accession>A0A6P5A694</accession>
<protein>
    <submittedName>
        <fullName evidence="4">Cysteine-rich motor neuron 1 protein-like</fullName>
    </submittedName>
</protein>
<dbReference type="InterPro" id="IPR004094">
    <property type="entry name" value="Antistasin-like"/>
</dbReference>
<gene>
    <name evidence="4" type="primary">LOC109485784</name>
</gene>
<keyword evidence="3" id="KW-1185">Reference proteome</keyword>
<evidence type="ECO:0000256" key="1">
    <source>
        <dbReference type="SAM" id="SignalP"/>
    </source>
</evidence>
<organism evidence="3 4">
    <name type="scientific">Branchiostoma belcheri</name>
    <name type="common">Amphioxus</name>
    <dbReference type="NCBI Taxonomy" id="7741"/>
    <lineage>
        <taxon>Eukaryota</taxon>
        <taxon>Metazoa</taxon>
        <taxon>Chordata</taxon>
        <taxon>Cephalochordata</taxon>
        <taxon>Leptocardii</taxon>
        <taxon>Amphioxiformes</taxon>
        <taxon>Branchiostomatidae</taxon>
        <taxon>Branchiostoma</taxon>
    </lineage>
</organism>
<dbReference type="GeneID" id="109485784"/>
<proteinExistence type="predicted"/>
<dbReference type="RefSeq" id="XP_019645028.1">
    <property type="nucleotide sequence ID" value="XM_019789469.1"/>
</dbReference>
<dbReference type="AlphaFoldDB" id="A0A6P5A694"/>
<evidence type="ECO:0000259" key="2">
    <source>
        <dbReference type="PROSITE" id="PS51252"/>
    </source>
</evidence>
<dbReference type="InterPro" id="IPR011061">
    <property type="entry name" value="Hirudin/antistatin"/>
</dbReference>
<dbReference type="Pfam" id="PF02822">
    <property type="entry name" value="Antistasin"/>
    <property type="match status" value="1"/>
</dbReference>
<feature type="signal peptide" evidence="1">
    <location>
        <begin position="1"/>
        <end position="17"/>
    </location>
</feature>
<dbReference type="OrthoDB" id="10021323at2759"/>
<evidence type="ECO:0000313" key="4">
    <source>
        <dbReference type="RefSeq" id="XP_019645028.1"/>
    </source>
</evidence>
<dbReference type="Proteomes" id="UP000515135">
    <property type="component" value="Unplaced"/>
</dbReference>
<feature type="domain" description="Antistasin-like" evidence="2">
    <location>
        <begin position="32"/>
        <end position="59"/>
    </location>
</feature>
<sequence length="112" mass="11742">MGITILIFLALPLLSLASPRDLQDPRVCTFGESWFTSFCTLTCPNGFAKDENGCDLCRCADQPACPPHACDLVPDTPYGPAQCPFGVAADGNGCVGDPCTCYHGSMPGIIIG</sequence>